<accession>A0A6J5EI84</accession>
<dbReference type="RefSeq" id="WP_175229158.1">
    <property type="nucleotide sequence ID" value="NZ_CADIKH010000026.1"/>
</dbReference>
<dbReference type="PANTHER" id="PTHR31250:SF27">
    <property type="entry name" value="IQ DOMAIN-CONTAINING PROTEIN IQM5"/>
    <property type="match status" value="1"/>
</dbReference>
<dbReference type="AlphaFoldDB" id="A0A6J5EI84"/>
<proteinExistence type="predicted"/>
<organism evidence="4 5">
    <name type="scientific">Paraburkholderia humisilvae</name>
    <dbReference type="NCBI Taxonomy" id="627669"/>
    <lineage>
        <taxon>Bacteria</taxon>
        <taxon>Pseudomonadati</taxon>
        <taxon>Pseudomonadota</taxon>
        <taxon>Betaproteobacteria</taxon>
        <taxon>Burkholderiales</taxon>
        <taxon>Burkholderiaceae</taxon>
        <taxon>Paraburkholderia</taxon>
    </lineage>
</organism>
<comment type="subcellular location">
    <subcellularLocation>
        <location evidence="1">Cytoplasm</location>
    </subcellularLocation>
</comment>
<evidence type="ECO:0000256" key="2">
    <source>
        <dbReference type="ARBA" id="ARBA00022490"/>
    </source>
</evidence>
<evidence type="ECO:0000256" key="1">
    <source>
        <dbReference type="ARBA" id="ARBA00004496"/>
    </source>
</evidence>
<name>A0A6J5EI84_9BURK</name>
<dbReference type="PANTHER" id="PTHR31250">
    <property type="entry name" value="IQ DOMAIN-CONTAINING PROTEIN IQM3"/>
    <property type="match status" value="1"/>
</dbReference>
<feature type="region of interest" description="Disordered" evidence="3">
    <location>
        <begin position="19"/>
        <end position="39"/>
    </location>
</feature>
<dbReference type="InterPro" id="IPR044159">
    <property type="entry name" value="IQM"/>
</dbReference>
<feature type="compositionally biased region" description="Polar residues" evidence="3">
    <location>
        <begin position="165"/>
        <end position="174"/>
    </location>
</feature>
<dbReference type="Proteomes" id="UP000494363">
    <property type="component" value="Unassembled WGS sequence"/>
</dbReference>
<evidence type="ECO:0000313" key="5">
    <source>
        <dbReference type="Proteomes" id="UP000494363"/>
    </source>
</evidence>
<gene>
    <name evidence="4" type="ORF">LMG29542_05054</name>
</gene>
<keyword evidence="5" id="KW-1185">Reference proteome</keyword>
<protein>
    <submittedName>
        <fullName evidence="4">Uncharacterized protein</fullName>
    </submittedName>
</protein>
<evidence type="ECO:0000256" key="3">
    <source>
        <dbReference type="SAM" id="MobiDB-lite"/>
    </source>
</evidence>
<reference evidence="4 5" key="1">
    <citation type="submission" date="2020-04" db="EMBL/GenBank/DDBJ databases">
        <authorList>
            <person name="De Canck E."/>
        </authorList>
    </citation>
    <scope>NUCLEOTIDE SEQUENCE [LARGE SCALE GENOMIC DNA]</scope>
    <source>
        <strain evidence="4 5">LMG 29542</strain>
    </source>
</reference>
<dbReference type="EMBL" id="CADIKH010000026">
    <property type="protein sequence ID" value="CAB3765131.1"/>
    <property type="molecule type" value="Genomic_DNA"/>
</dbReference>
<feature type="compositionally biased region" description="Polar residues" evidence="3">
    <location>
        <begin position="24"/>
        <end position="39"/>
    </location>
</feature>
<dbReference type="GO" id="GO:0005737">
    <property type="term" value="C:cytoplasm"/>
    <property type="evidence" value="ECO:0007669"/>
    <property type="project" value="UniProtKB-SubCell"/>
</dbReference>
<feature type="region of interest" description="Disordered" evidence="3">
    <location>
        <begin position="165"/>
        <end position="184"/>
    </location>
</feature>
<keyword evidence="2" id="KW-0963">Cytoplasm</keyword>
<evidence type="ECO:0000313" key="4">
    <source>
        <dbReference type="EMBL" id="CAB3765131.1"/>
    </source>
</evidence>
<sequence>MGCINSTANVEQARNVALQPVRHNPSSQTQTTGSATRQQVRNELAELSRPPSRTSLREGDKYRTLGVIKHYYEMDIGAAGEENAVEYFSSRQRDRHEIKIQDGVMLQKTRDGRWIPMDTNGRHAIFVMNGQGTVYAGDQDFVPKHSSFLAGGPVAAAGTLSVKNGQPQRVTDQSGHYMPPREHSSQFERELRDKGVSSNYYTRYDGKTKAQLEQARVEHERVYPEGVRTKQY</sequence>